<accession>A0A4U5M7L2</accession>
<reference evidence="2 3" key="1">
    <citation type="journal article" date="2015" name="Genome Biol.">
        <title>Comparative genomics of Steinernema reveals deeply conserved gene regulatory networks.</title>
        <authorList>
            <person name="Dillman A.R."/>
            <person name="Macchietto M."/>
            <person name="Porter C.F."/>
            <person name="Rogers A."/>
            <person name="Williams B."/>
            <person name="Antoshechkin I."/>
            <person name="Lee M.M."/>
            <person name="Goodwin Z."/>
            <person name="Lu X."/>
            <person name="Lewis E.E."/>
            <person name="Goodrich-Blair H."/>
            <person name="Stock S.P."/>
            <person name="Adams B.J."/>
            <person name="Sternberg P.W."/>
            <person name="Mortazavi A."/>
        </authorList>
    </citation>
    <scope>NUCLEOTIDE SEQUENCE [LARGE SCALE GENOMIC DNA]</scope>
    <source>
        <strain evidence="2 3">ALL</strain>
    </source>
</reference>
<dbReference type="EMBL" id="AZBU02000009">
    <property type="protein sequence ID" value="TKR64898.1"/>
    <property type="molecule type" value="Genomic_DNA"/>
</dbReference>
<feature type="signal peptide" evidence="1">
    <location>
        <begin position="1"/>
        <end position="20"/>
    </location>
</feature>
<evidence type="ECO:0000313" key="2">
    <source>
        <dbReference type="EMBL" id="TKR64898.1"/>
    </source>
</evidence>
<keyword evidence="1" id="KW-0732">Signal</keyword>
<comment type="caution">
    <text evidence="2">The sequence shown here is derived from an EMBL/GenBank/DDBJ whole genome shotgun (WGS) entry which is preliminary data.</text>
</comment>
<evidence type="ECO:0000313" key="3">
    <source>
        <dbReference type="Proteomes" id="UP000298663"/>
    </source>
</evidence>
<keyword evidence="3" id="KW-1185">Reference proteome</keyword>
<protein>
    <submittedName>
        <fullName evidence="2">Uncharacterized protein</fullName>
    </submittedName>
</protein>
<evidence type="ECO:0000256" key="1">
    <source>
        <dbReference type="SAM" id="SignalP"/>
    </source>
</evidence>
<dbReference type="Proteomes" id="UP000298663">
    <property type="component" value="Unassembled WGS sequence"/>
</dbReference>
<name>A0A4U5M7L2_STECR</name>
<gene>
    <name evidence="2" type="ORF">L596_025373</name>
</gene>
<proteinExistence type="predicted"/>
<feature type="chain" id="PRO_5020185017" evidence="1">
    <location>
        <begin position="21"/>
        <end position="72"/>
    </location>
</feature>
<sequence>MRSFLLFLFALCLLGILILAQPRLSSPSPDCYRTDCLAPWDVKHACAKGYYVDRWEYCCVALKKQLCCPSWA</sequence>
<organism evidence="2 3">
    <name type="scientific">Steinernema carpocapsae</name>
    <name type="common">Entomopathogenic nematode</name>
    <dbReference type="NCBI Taxonomy" id="34508"/>
    <lineage>
        <taxon>Eukaryota</taxon>
        <taxon>Metazoa</taxon>
        <taxon>Ecdysozoa</taxon>
        <taxon>Nematoda</taxon>
        <taxon>Chromadorea</taxon>
        <taxon>Rhabditida</taxon>
        <taxon>Tylenchina</taxon>
        <taxon>Panagrolaimomorpha</taxon>
        <taxon>Strongyloidoidea</taxon>
        <taxon>Steinernematidae</taxon>
        <taxon>Steinernema</taxon>
    </lineage>
</organism>
<dbReference type="AlphaFoldDB" id="A0A4U5M7L2"/>
<reference evidence="2 3" key="2">
    <citation type="journal article" date="2019" name="G3 (Bethesda)">
        <title>Hybrid Assembly of the Genome of the Entomopathogenic Nematode Steinernema carpocapsae Identifies the X-Chromosome.</title>
        <authorList>
            <person name="Serra L."/>
            <person name="Macchietto M."/>
            <person name="Macias-Munoz A."/>
            <person name="McGill C.J."/>
            <person name="Rodriguez I.M."/>
            <person name="Rodriguez B."/>
            <person name="Murad R."/>
            <person name="Mortazavi A."/>
        </authorList>
    </citation>
    <scope>NUCLEOTIDE SEQUENCE [LARGE SCALE GENOMIC DNA]</scope>
    <source>
        <strain evidence="2 3">ALL</strain>
    </source>
</reference>